<keyword evidence="4" id="KW-0540">Nuclease</keyword>
<dbReference type="SUPFAM" id="SSF56672">
    <property type="entry name" value="DNA/RNA polymerases"/>
    <property type="match status" value="1"/>
</dbReference>
<dbReference type="GO" id="GO:0004519">
    <property type="term" value="F:endonuclease activity"/>
    <property type="evidence" value="ECO:0007669"/>
    <property type="project" value="UniProtKB-KW"/>
</dbReference>
<dbReference type="InterPro" id="IPR036875">
    <property type="entry name" value="Znf_CCHC_sf"/>
</dbReference>
<dbReference type="Pfam" id="PF00078">
    <property type="entry name" value="RVT_1"/>
    <property type="match status" value="1"/>
</dbReference>
<accession>A0AAI8YLR0</accession>
<dbReference type="SUPFAM" id="SSF57756">
    <property type="entry name" value="Retrovirus zinc finger-like domains"/>
    <property type="match status" value="1"/>
</dbReference>
<organism evidence="11 12">
    <name type="scientific">Anthostomella pinea</name>
    <dbReference type="NCBI Taxonomy" id="933095"/>
    <lineage>
        <taxon>Eukaryota</taxon>
        <taxon>Fungi</taxon>
        <taxon>Dikarya</taxon>
        <taxon>Ascomycota</taxon>
        <taxon>Pezizomycotina</taxon>
        <taxon>Sordariomycetes</taxon>
        <taxon>Xylariomycetidae</taxon>
        <taxon>Xylariales</taxon>
        <taxon>Xylariaceae</taxon>
        <taxon>Anthostomella</taxon>
    </lineage>
</organism>
<evidence type="ECO:0000256" key="6">
    <source>
        <dbReference type="ARBA" id="ARBA00023128"/>
    </source>
</evidence>
<dbReference type="InterPro" id="IPR043128">
    <property type="entry name" value="Rev_trsase/Diguanyl_cyclase"/>
</dbReference>
<dbReference type="SMART" id="SM00343">
    <property type="entry name" value="ZnF_C2HC"/>
    <property type="match status" value="1"/>
</dbReference>
<evidence type="ECO:0000256" key="2">
    <source>
        <dbReference type="ARBA" id="ARBA00022679"/>
    </source>
</evidence>
<dbReference type="InterPro" id="IPR000477">
    <property type="entry name" value="RT_dom"/>
</dbReference>
<dbReference type="InterPro" id="IPR021109">
    <property type="entry name" value="Peptidase_aspartic_dom_sf"/>
</dbReference>
<keyword evidence="5" id="KW-0378">Hydrolase</keyword>
<dbReference type="GO" id="GO:0005739">
    <property type="term" value="C:mitochondrion"/>
    <property type="evidence" value="ECO:0007669"/>
    <property type="project" value="UniProtKB-SubCell"/>
</dbReference>
<dbReference type="Gene3D" id="4.10.60.10">
    <property type="entry name" value="Zinc finger, CCHC-type"/>
    <property type="match status" value="1"/>
</dbReference>
<feature type="compositionally biased region" description="Low complexity" evidence="8">
    <location>
        <begin position="301"/>
        <end position="318"/>
    </location>
</feature>
<keyword evidence="2" id="KW-0808">Transferase</keyword>
<dbReference type="PROSITE" id="PS50158">
    <property type="entry name" value="ZF_CCHC"/>
    <property type="match status" value="1"/>
</dbReference>
<evidence type="ECO:0000256" key="3">
    <source>
        <dbReference type="ARBA" id="ARBA00022695"/>
    </source>
</evidence>
<feature type="compositionally biased region" description="Low complexity" evidence="8">
    <location>
        <begin position="442"/>
        <end position="452"/>
    </location>
</feature>
<dbReference type="InterPro" id="IPR050951">
    <property type="entry name" value="Retrovirus_Pol_polyprotein"/>
</dbReference>
<dbReference type="InterPro" id="IPR043502">
    <property type="entry name" value="DNA/RNA_pol_sf"/>
</dbReference>
<keyword evidence="12" id="KW-1185">Reference proteome</keyword>
<keyword evidence="5" id="KW-0255">Endonuclease</keyword>
<feature type="domain" description="Reverse transcriptase" evidence="10">
    <location>
        <begin position="768"/>
        <end position="948"/>
    </location>
</feature>
<evidence type="ECO:0000256" key="7">
    <source>
        <dbReference type="PROSITE-ProRule" id="PRU00047"/>
    </source>
</evidence>
<evidence type="ECO:0000256" key="5">
    <source>
        <dbReference type="ARBA" id="ARBA00022759"/>
    </source>
</evidence>
<dbReference type="InterPro" id="IPR001878">
    <property type="entry name" value="Znf_CCHC"/>
</dbReference>
<feature type="domain" description="CCHC-type" evidence="9">
    <location>
        <begin position="355"/>
        <end position="370"/>
    </location>
</feature>
<dbReference type="GO" id="GO:0008270">
    <property type="term" value="F:zinc ion binding"/>
    <property type="evidence" value="ECO:0007669"/>
    <property type="project" value="UniProtKB-KW"/>
</dbReference>
<dbReference type="CDD" id="cd01647">
    <property type="entry name" value="RT_LTR"/>
    <property type="match status" value="1"/>
</dbReference>
<evidence type="ECO:0000259" key="10">
    <source>
        <dbReference type="PROSITE" id="PS50878"/>
    </source>
</evidence>
<evidence type="ECO:0000313" key="12">
    <source>
        <dbReference type="Proteomes" id="UP001295740"/>
    </source>
</evidence>
<feature type="region of interest" description="Disordered" evidence="8">
    <location>
        <begin position="376"/>
        <end position="414"/>
    </location>
</feature>
<comment type="subcellular location">
    <subcellularLocation>
        <location evidence="1">Mitochondrion</location>
    </subcellularLocation>
</comment>
<keyword evidence="7" id="KW-0863">Zinc-finger</keyword>
<protein>
    <submittedName>
        <fullName evidence="11">Uu.00g075370.m01.CDS01</fullName>
    </submittedName>
</protein>
<feature type="region of interest" description="Disordered" evidence="8">
    <location>
        <begin position="430"/>
        <end position="465"/>
    </location>
</feature>
<dbReference type="Proteomes" id="UP001295740">
    <property type="component" value="Unassembled WGS sequence"/>
</dbReference>
<feature type="compositionally biased region" description="Polar residues" evidence="8">
    <location>
        <begin position="100"/>
        <end position="113"/>
    </location>
</feature>
<gene>
    <name evidence="11" type="ORF">KHLLAP_LOCUS12380</name>
</gene>
<reference evidence="11" key="1">
    <citation type="submission" date="2023-10" db="EMBL/GenBank/DDBJ databases">
        <authorList>
            <person name="Hackl T."/>
        </authorList>
    </citation>
    <scope>NUCLEOTIDE SEQUENCE</scope>
</reference>
<keyword evidence="7" id="KW-0479">Metal-binding</keyword>
<comment type="caution">
    <text evidence="11">The sequence shown here is derived from an EMBL/GenBank/DDBJ whole genome shotgun (WGS) entry which is preliminary data.</text>
</comment>
<dbReference type="GO" id="GO:0016779">
    <property type="term" value="F:nucleotidyltransferase activity"/>
    <property type="evidence" value="ECO:0007669"/>
    <property type="project" value="UniProtKB-KW"/>
</dbReference>
<sequence length="1008" mass="114167">MATNTNGNFGQSGDETLSIEELLGSSWPTVLKSCVERNCDGNFRPFHNALSNDSGNNLQANTQALFQALRDQLNAARGRIDGFEQNIGILTQAFNQGIKGMSNNPQREPSSLVSDPALFDREEKDDKKRRRQFRAWLSSARMKINVETRKYNTEYNKILYAVSRLDGTARVTTDGYLAKIYSNPDNPTMWEWQDVDTFFDWLERAYDSHNRSGDASREMDDLKQKNTAFNLFLSEFLALASDLGLDDKVKIEKLKKKVNNELQSAVISVFSKPQNEDFDGWVECYQSLTENIADYAHHTGNKNPFANNNPFNNNSNKNNNKDSNNKNNQTPQHPPQALRRLSTTERQKRIEKGLCLYCGGEGHMNRDCPEAPQLLQSATPARGGGFNLTRPGSAPPGGNLQGGGSNNTNPFRQGHTSDLRIRAIGWRGNADDWPGSTASTPGYNNGYGQQYGHKGNSDQPSRESKDMDVLYLKSANTGGNSLLLCATVCQGGRGKRRNNVTEFVAVTMEVDGHLETLLCFLTELGNENPLILGFPWLQTHNPSIDWQTCVITFCSDFCRNNYFHVRPVQVRGGKKAPNPNQHRKKVQFAETEPLRDCSPDDLKISSVVSFAWFCRQKGVTISRITVEQLEQASLPELKPLELSEHDIQQILTTEGSAKEHKAKLDTRYHTFVDDMFNKHFLNRVTDKDIEKYLKDKEPATVNDIKKKLPPEYHDLIDVFLPSGATTLPEHRSYDHHIDIEPGKSIPNLKTRPMSQSELRVVKKYLDDNMQKKFIRPSELRSAAPLLLARKPGGGVRVCVDYRGLNDITIKNRYPLPLIRETLDALSTSNIFSKLDVIAAFNRIRIAEGDEWKTAFTTRFGLYKTLVTPFGLCNAPSTFQHYINDTLYEFLNRFASAYLHNILIYSKNLKEHRKQVRKVLEALRTANLHIDIGKCEFHTTKTKYLGLIISTDGIGMDPEKVDALLDWESPRNVKDLQHFLGFANFYRRFIRGFSSIARPLTGRLKTSER</sequence>
<evidence type="ECO:0000256" key="1">
    <source>
        <dbReference type="ARBA" id="ARBA00004173"/>
    </source>
</evidence>
<dbReference type="PANTHER" id="PTHR37984">
    <property type="entry name" value="PROTEIN CBG26694"/>
    <property type="match status" value="1"/>
</dbReference>
<evidence type="ECO:0000259" key="9">
    <source>
        <dbReference type="PROSITE" id="PS50158"/>
    </source>
</evidence>
<dbReference type="PANTHER" id="PTHR37984:SF5">
    <property type="entry name" value="PROTEIN NYNRIN-LIKE"/>
    <property type="match status" value="1"/>
</dbReference>
<dbReference type="AlphaFoldDB" id="A0AAI8YLR0"/>
<dbReference type="EMBL" id="CAUWAG010000018">
    <property type="protein sequence ID" value="CAJ2511912.1"/>
    <property type="molecule type" value="Genomic_DNA"/>
</dbReference>
<evidence type="ECO:0000313" key="11">
    <source>
        <dbReference type="EMBL" id="CAJ2511912.1"/>
    </source>
</evidence>
<feature type="region of interest" description="Disordered" evidence="8">
    <location>
        <begin position="100"/>
        <end position="126"/>
    </location>
</feature>
<proteinExistence type="predicted"/>
<dbReference type="Gene3D" id="3.10.10.10">
    <property type="entry name" value="HIV Type 1 Reverse Transcriptase, subunit A, domain 1"/>
    <property type="match status" value="1"/>
</dbReference>
<name>A0AAI8YLR0_9PEZI</name>
<evidence type="ECO:0000256" key="4">
    <source>
        <dbReference type="ARBA" id="ARBA00022722"/>
    </source>
</evidence>
<feature type="region of interest" description="Disordered" evidence="8">
    <location>
        <begin position="299"/>
        <end position="342"/>
    </location>
</feature>
<dbReference type="Gene3D" id="3.30.70.270">
    <property type="match status" value="2"/>
</dbReference>
<keyword evidence="3" id="KW-0548">Nucleotidyltransferase</keyword>
<dbReference type="PROSITE" id="PS50878">
    <property type="entry name" value="RT_POL"/>
    <property type="match status" value="1"/>
</dbReference>
<dbReference type="GO" id="GO:0003676">
    <property type="term" value="F:nucleic acid binding"/>
    <property type="evidence" value="ECO:0007669"/>
    <property type="project" value="InterPro"/>
</dbReference>
<evidence type="ECO:0000256" key="8">
    <source>
        <dbReference type="SAM" id="MobiDB-lite"/>
    </source>
</evidence>
<keyword evidence="7" id="KW-0862">Zinc</keyword>
<dbReference type="Gene3D" id="2.40.70.10">
    <property type="entry name" value="Acid Proteases"/>
    <property type="match status" value="1"/>
</dbReference>
<keyword evidence="6" id="KW-0496">Mitochondrion</keyword>